<evidence type="ECO:0000256" key="3">
    <source>
        <dbReference type="ARBA" id="ARBA00022553"/>
    </source>
</evidence>
<dbReference type="OrthoDB" id="9767435at2"/>
<evidence type="ECO:0000256" key="5">
    <source>
        <dbReference type="ARBA" id="ARBA00022741"/>
    </source>
</evidence>
<dbReference type="RefSeq" id="WP_064440673.1">
    <property type="nucleotide sequence ID" value="NZ_BDDI01000009.1"/>
</dbReference>
<dbReference type="PROSITE" id="PS50109">
    <property type="entry name" value="HIS_KIN"/>
    <property type="match status" value="1"/>
</dbReference>
<proteinExistence type="predicted"/>
<dbReference type="InterPro" id="IPR003594">
    <property type="entry name" value="HATPase_dom"/>
</dbReference>
<dbReference type="Gene3D" id="3.30.450.20">
    <property type="entry name" value="PAS domain"/>
    <property type="match status" value="1"/>
</dbReference>
<dbReference type="EMBL" id="JACHWS010000001">
    <property type="protein sequence ID" value="MBB3035658.1"/>
    <property type="molecule type" value="Genomic_DNA"/>
</dbReference>
<dbReference type="EC" id="2.7.13.3" evidence="2"/>
<protein>
    <recommendedName>
        <fullName evidence="2">histidine kinase</fullName>
        <ecNumber evidence="2">2.7.13.3</ecNumber>
    </recommendedName>
</protein>
<evidence type="ECO:0000256" key="6">
    <source>
        <dbReference type="ARBA" id="ARBA00022777"/>
    </source>
</evidence>
<dbReference type="Gene3D" id="3.30.450.280">
    <property type="entry name" value="GAF domain"/>
    <property type="match status" value="1"/>
</dbReference>
<organism evidence="9 10">
    <name type="scientific">Hoyosella altamirensis</name>
    <dbReference type="NCBI Taxonomy" id="616997"/>
    <lineage>
        <taxon>Bacteria</taxon>
        <taxon>Bacillati</taxon>
        <taxon>Actinomycetota</taxon>
        <taxon>Actinomycetes</taxon>
        <taxon>Mycobacteriales</taxon>
        <taxon>Hoyosellaceae</taxon>
        <taxon>Hoyosella</taxon>
    </lineage>
</organism>
<reference evidence="9 10" key="1">
    <citation type="submission" date="2020-08" db="EMBL/GenBank/DDBJ databases">
        <title>Sequencing the genomes of 1000 actinobacteria strains.</title>
        <authorList>
            <person name="Klenk H.-P."/>
        </authorList>
    </citation>
    <scope>NUCLEOTIDE SEQUENCE [LARGE SCALE GENOMIC DNA]</scope>
    <source>
        <strain evidence="9 10">DSM 45258</strain>
    </source>
</reference>
<dbReference type="InterPro" id="IPR013656">
    <property type="entry name" value="PAS_4"/>
</dbReference>
<keyword evidence="3" id="KW-0597">Phosphoprotein</keyword>
<dbReference type="InterPro" id="IPR022066">
    <property type="entry name" value="PdtaS_GAF"/>
</dbReference>
<dbReference type="Pfam" id="PF07568">
    <property type="entry name" value="HisKA_2"/>
    <property type="match status" value="1"/>
</dbReference>
<dbReference type="Pfam" id="PF12282">
    <property type="entry name" value="GAF_PdtaS"/>
    <property type="match status" value="1"/>
</dbReference>
<keyword evidence="6 9" id="KW-0418">Kinase</keyword>
<dbReference type="Proteomes" id="UP000567922">
    <property type="component" value="Unassembled WGS sequence"/>
</dbReference>
<sequence length="518" mass="56175">MSTLSALLAEHTDLPGDAVNHLQRLVGEWQLVADLSFSDVLMWVATGDLDEAEGQDDLAGAKAVCVAQCRPTTSPTVYSHDRVGSSVDWADHPELVAAMLRGEILREDTPRWYEGTPLAREAIPVRSGGQIIAVLTRDTSLAQLRVPSALEMAYIACSADLCQMICDGSFPLREDLVGIQSSPRAGDGLIRIDVEGTVAYASPNALSAFHRMGLSTEIAGQNLSAVTRPLISDPFDAQEFGVRLQAVTARESSMRMEIDARGATVLFRALPLYPQSEPAGALVLVRDITEVKRRDRALLSKDATIREIHHRVKNNLQTVAALLRLQVRRTTNEEARQALAESVRRVSSIALVHDTLSMSVDEQVNLDDVIDRLVPMMVDVATVGMPIAVRREGSLGVMPADKATPLVMVLTELVQNAIEHAFNLGVPEDLESAESSDREVPGEIVLRAERSARWLDVVIHDNGNGLPEGFSLERSDRLGLQIVRTLVAAELGGSLGLHESEAGGTDAVLRVPLGRRRA</sequence>
<dbReference type="CDD" id="cd00130">
    <property type="entry name" value="PAS"/>
    <property type="match status" value="1"/>
</dbReference>
<dbReference type="Pfam" id="PF02518">
    <property type="entry name" value="HATPase_c"/>
    <property type="match status" value="1"/>
</dbReference>
<evidence type="ECO:0000256" key="7">
    <source>
        <dbReference type="ARBA" id="ARBA00022840"/>
    </source>
</evidence>
<dbReference type="AlphaFoldDB" id="A0A839RHE5"/>
<dbReference type="InterPro" id="IPR011102">
    <property type="entry name" value="Sig_transdc_His_kinase_HWE"/>
</dbReference>
<dbReference type="InterPro" id="IPR036890">
    <property type="entry name" value="HATPase_C_sf"/>
</dbReference>
<evidence type="ECO:0000313" key="10">
    <source>
        <dbReference type="Proteomes" id="UP000567922"/>
    </source>
</evidence>
<keyword evidence="5" id="KW-0547">Nucleotide-binding</keyword>
<comment type="caution">
    <text evidence="9">The sequence shown here is derived from an EMBL/GenBank/DDBJ whole genome shotgun (WGS) entry which is preliminary data.</text>
</comment>
<evidence type="ECO:0000256" key="1">
    <source>
        <dbReference type="ARBA" id="ARBA00000085"/>
    </source>
</evidence>
<keyword evidence="10" id="KW-1185">Reference proteome</keyword>
<gene>
    <name evidence="9" type="ORF">FHU29_000092</name>
</gene>
<evidence type="ECO:0000259" key="8">
    <source>
        <dbReference type="PROSITE" id="PS50109"/>
    </source>
</evidence>
<dbReference type="SMART" id="SM00911">
    <property type="entry name" value="HWE_HK"/>
    <property type="match status" value="1"/>
</dbReference>
<keyword evidence="7" id="KW-0067">ATP-binding</keyword>
<evidence type="ECO:0000313" key="9">
    <source>
        <dbReference type="EMBL" id="MBB3035658.1"/>
    </source>
</evidence>
<dbReference type="InterPro" id="IPR038424">
    <property type="entry name" value="H_kinase_PdtaS_GAF_sf"/>
</dbReference>
<dbReference type="GO" id="GO:0005524">
    <property type="term" value="F:ATP binding"/>
    <property type="evidence" value="ECO:0007669"/>
    <property type="project" value="UniProtKB-KW"/>
</dbReference>
<dbReference type="Pfam" id="PF08448">
    <property type="entry name" value="PAS_4"/>
    <property type="match status" value="1"/>
</dbReference>
<dbReference type="InterPro" id="IPR035965">
    <property type="entry name" value="PAS-like_dom_sf"/>
</dbReference>
<keyword evidence="4" id="KW-0808">Transferase</keyword>
<dbReference type="SUPFAM" id="SSF55874">
    <property type="entry name" value="ATPase domain of HSP90 chaperone/DNA topoisomerase II/histidine kinase"/>
    <property type="match status" value="1"/>
</dbReference>
<accession>A0A839RHE5</accession>
<dbReference type="PANTHER" id="PTHR43065:SF23">
    <property type="entry name" value="SENSOR HISTIDINE KINASE PDTAS"/>
    <property type="match status" value="1"/>
</dbReference>
<evidence type="ECO:0000256" key="2">
    <source>
        <dbReference type="ARBA" id="ARBA00012438"/>
    </source>
</evidence>
<dbReference type="PANTHER" id="PTHR43065">
    <property type="entry name" value="SENSOR HISTIDINE KINASE"/>
    <property type="match status" value="1"/>
</dbReference>
<name>A0A839RHE5_9ACTN</name>
<dbReference type="SUPFAM" id="SSF55785">
    <property type="entry name" value="PYP-like sensor domain (PAS domain)"/>
    <property type="match status" value="1"/>
</dbReference>
<evidence type="ECO:0000256" key="4">
    <source>
        <dbReference type="ARBA" id="ARBA00022679"/>
    </source>
</evidence>
<dbReference type="InterPro" id="IPR011495">
    <property type="entry name" value="Sig_transdc_His_kin_sub2_dim/P"/>
</dbReference>
<feature type="domain" description="Histidine kinase" evidence="8">
    <location>
        <begin position="307"/>
        <end position="515"/>
    </location>
</feature>
<dbReference type="InterPro" id="IPR005467">
    <property type="entry name" value="His_kinase_dom"/>
</dbReference>
<dbReference type="GO" id="GO:0004673">
    <property type="term" value="F:protein histidine kinase activity"/>
    <property type="evidence" value="ECO:0007669"/>
    <property type="project" value="UniProtKB-EC"/>
</dbReference>
<comment type="catalytic activity">
    <reaction evidence="1">
        <text>ATP + protein L-histidine = ADP + protein N-phospho-L-histidine.</text>
        <dbReference type="EC" id="2.7.13.3"/>
    </reaction>
</comment>
<dbReference type="InterPro" id="IPR000014">
    <property type="entry name" value="PAS"/>
</dbReference>
<dbReference type="Gene3D" id="3.30.565.10">
    <property type="entry name" value="Histidine kinase-like ATPase, C-terminal domain"/>
    <property type="match status" value="1"/>
</dbReference>